<name>A0A4Z1CGB3_9RHOB</name>
<comment type="caution">
    <text evidence="1">The sequence shown here is derived from an EMBL/GenBank/DDBJ whole genome shotgun (WGS) entry which is preliminary data.</text>
</comment>
<dbReference type="AlphaFoldDB" id="A0A4Z1CGB3"/>
<dbReference type="GO" id="GO:0032259">
    <property type="term" value="P:methylation"/>
    <property type="evidence" value="ECO:0007669"/>
    <property type="project" value="UniProtKB-KW"/>
</dbReference>
<protein>
    <submittedName>
        <fullName evidence="1">Class I SAM-dependent methyltransferase</fullName>
    </submittedName>
</protein>
<evidence type="ECO:0000313" key="1">
    <source>
        <dbReference type="EMBL" id="TGN60490.1"/>
    </source>
</evidence>
<keyword evidence="1" id="KW-0489">Methyltransferase</keyword>
<evidence type="ECO:0000313" key="2">
    <source>
        <dbReference type="Proteomes" id="UP000297972"/>
    </source>
</evidence>
<keyword evidence="2" id="KW-1185">Reference proteome</keyword>
<organism evidence="1 2">
    <name type="scientific">Paracoccus liaowanqingii</name>
    <dbReference type="NCBI Taxonomy" id="2560053"/>
    <lineage>
        <taxon>Bacteria</taxon>
        <taxon>Pseudomonadati</taxon>
        <taxon>Pseudomonadota</taxon>
        <taxon>Alphaproteobacteria</taxon>
        <taxon>Rhodobacterales</taxon>
        <taxon>Paracoccaceae</taxon>
        <taxon>Paracoccus</taxon>
    </lineage>
</organism>
<dbReference type="Gene3D" id="3.40.50.12710">
    <property type="match status" value="1"/>
</dbReference>
<dbReference type="EMBL" id="SRPG01000088">
    <property type="protein sequence ID" value="TGN60490.1"/>
    <property type="molecule type" value="Genomic_DNA"/>
</dbReference>
<gene>
    <name evidence="1" type="ORF">E4L95_10695</name>
</gene>
<reference evidence="1 2" key="1">
    <citation type="submission" date="2019-03" db="EMBL/GenBank/DDBJ databases">
        <authorList>
            <person name="Li J."/>
        </authorList>
    </citation>
    <scope>NUCLEOTIDE SEQUENCE [LARGE SCALE GENOMIC DNA]</scope>
    <source>
        <strain evidence="1 2">3058</strain>
    </source>
</reference>
<proteinExistence type="predicted"/>
<accession>A0A4Z1CGB3</accession>
<feature type="non-terminal residue" evidence="1">
    <location>
        <position position="1"/>
    </location>
</feature>
<keyword evidence="1" id="KW-0808">Transferase</keyword>
<dbReference type="Proteomes" id="UP000297972">
    <property type="component" value="Unassembled WGS sequence"/>
</dbReference>
<dbReference type="InterPro" id="IPR038375">
    <property type="entry name" value="NDUFAF7_sf"/>
</dbReference>
<sequence>QGDWLEALGAPARAARLAQAGDAGAMAALRRLTDPSEMGHLFKAIAFWPTGAPPVPGFEALEAHADDA</sequence>
<dbReference type="SUPFAM" id="SSF53335">
    <property type="entry name" value="S-adenosyl-L-methionine-dependent methyltransferases"/>
    <property type="match status" value="1"/>
</dbReference>
<dbReference type="InterPro" id="IPR029063">
    <property type="entry name" value="SAM-dependent_MTases_sf"/>
</dbReference>
<dbReference type="GO" id="GO:0008168">
    <property type="term" value="F:methyltransferase activity"/>
    <property type="evidence" value="ECO:0007669"/>
    <property type="project" value="UniProtKB-KW"/>
</dbReference>